<dbReference type="PANTHER" id="PTHR37312:SF1">
    <property type="entry name" value="MEMBRANE-BOUND ACYLTRANSFERASE YKRP-RELATED"/>
    <property type="match status" value="1"/>
</dbReference>
<dbReference type="Pfam" id="PF01757">
    <property type="entry name" value="Acyl_transf_3"/>
    <property type="match status" value="1"/>
</dbReference>
<comment type="similarity">
    <text evidence="2">Belongs to the acyltransferase 3 family.</text>
</comment>
<dbReference type="PANTHER" id="PTHR37312">
    <property type="entry name" value="MEMBRANE-BOUND ACYLTRANSFERASE YKRP-RELATED"/>
    <property type="match status" value="1"/>
</dbReference>
<protein>
    <submittedName>
        <fullName evidence="5">Fucose 4-O-acetylase</fullName>
    </submittedName>
</protein>
<comment type="subcellular location">
    <subcellularLocation>
        <location evidence="1">Membrane</location>
    </subcellularLocation>
</comment>
<feature type="transmembrane region" description="Helical" evidence="3">
    <location>
        <begin position="289"/>
        <end position="307"/>
    </location>
</feature>
<feature type="transmembrane region" description="Helical" evidence="3">
    <location>
        <begin position="155"/>
        <end position="171"/>
    </location>
</feature>
<feature type="transmembrane region" description="Helical" evidence="3">
    <location>
        <begin position="131"/>
        <end position="149"/>
    </location>
</feature>
<dbReference type="InterPro" id="IPR002656">
    <property type="entry name" value="Acyl_transf_3_dom"/>
</dbReference>
<evidence type="ECO:0000256" key="1">
    <source>
        <dbReference type="ARBA" id="ARBA00004370"/>
    </source>
</evidence>
<keyword evidence="6" id="KW-1185">Reference proteome</keyword>
<dbReference type="Proteomes" id="UP000199095">
    <property type="component" value="Unassembled WGS sequence"/>
</dbReference>
<evidence type="ECO:0000259" key="4">
    <source>
        <dbReference type="Pfam" id="PF01757"/>
    </source>
</evidence>
<keyword evidence="3" id="KW-0472">Membrane</keyword>
<gene>
    <name evidence="5" type="ORF">SAMN05421676_101130</name>
</gene>
<dbReference type="GO" id="GO:0016747">
    <property type="term" value="F:acyltransferase activity, transferring groups other than amino-acyl groups"/>
    <property type="evidence" value="ECO:0007669"/>
    <property type="project" value="InterPro"/>
</dbReference>
<feature type="transmembrane region" description="Helical" evidence="3">
    <location>
        <begin position="108"/>
        <end position="126"/>
    </location>
</feature>
<sequence>MGTHTKRDPYFDNARFILIFLVVIGHMISPYRHDNQLLNTIYKFIYTFHMPGFILIAGYFAKNVFKKGYIQKLTKKLLLPYLIFQVIFSCFFVVVEGEEGFTLFDPEWTLWFLLSLLGWHLLLLVFARIPYALTIALLIGLFIGMVPMVGTYLSLSRTFVFFPIFLLGYKLKKEHFAALRDPTYQKAALFLLIGLFISYHTILSDLTTDWLLASSSYTDIGVDETYGVWMRLFIYGVVFLSTFSVLSLIPNRRFAFTDLGGRTLYIYLLHGLVIKILDLTPIFERITQTGQLWLFLVLSITLTILLGSRPVTKSTKPLIEPYRIFNN</sequence>
<dbReference type="InterPro" id="IPR052734">
    <property type="entry name" value="Nod_factor_acetyltransferase"/>
</dbReference>
<keyword evidence="3" id="KW-1133">Transmembrane helix</keyword>
<feature type="transmembrane region" description="Helical" evidence="3">
    <location>
        <begin position="77"/>
        <end position="96"/>
    </location>
</feature>
<dbReference type="STRING" id="237682.SAMN05421676_101130"/>
<evidence type="ECO:0000313" key="5">
    <source>
        <dbReference type="EMBL" id="SES67132.1"/>
    </source>
</evidence>
<feature type="transmembrane region" description="Helical" evidence="3">
    <location>
        <begin position="263"/>
        <end position="283"/>
    </location>
</feature>
<dbReference type="RefSeq" id="WP_093130929.1">
    <property type="nucleotide sequence ID" value="NZ_FOHJ01000001.1"/>
</dbReference>
<reference evidence="6" key="1">
    <citation type="submission" date="2016-10" db="EMBL/GenBank/DDBJ databases">
        <authorList>
            <person name="Varghese N."/>
            <person name="Submissions S."/>
        </authorList>
    </citation>
    <scope>NUCLEOTIDE SEQUENCE [LARGE SCALE GENOMIC DNA]</scope>
    <source>
        <strain evidence="6">CGMCC 1.3566</strain>
    </source>
</reference>
<feature type="transmembrane region" description="Helical" evidence="3">
    <location>
        <begin position="232"/>
        <end position="251"/>
    </location>
</feature>
<proteinExistence type="inferred from homology"/>
<dbReference type="EMBL" id="FOHJ01000001">
    <property type="protein sequence ID" value="SES67132.1"/>
    <property type="molecule type" value="Genomic_DNA"/>
</dbReference>
<organism evidence="5 6">
    <name type="scientific">Salinibacillus kushneri</name>
    <dbReference type="NCBI Taxonomy" id="237682"/>
    <lineage>
        <taxon>Bacteria</taxon>
        <taxon>Bacillati</taxon>
        <taxon>Bacillota</taxon>
        <taxon>Bacilli</taxon>
        <taxon>Bacillales</taxon>
        <taxon>Bacillaceae</taxon>
        <taxon>Salinibacillus</taxon>
    </lineage>
</organism>
<feature type="transmembrane region" description="Helical" evidence="3">
    <location>
        <begin position="44"/>
        <end position="65"/>
    </location>
</feature>
<dbReference type="OrthoDB" id="6623990at2"/>
<name>A0A1H9YEZ9_9BACI</name>
<keyword evidence="3" id="KW-0812">Transmembrane</keyword>
<feature type="transmembrane region" description="Helical" evidence="3">
    <location>
        <begin position="12"/>
        <end position="32"/>
    </location>
</feature>
<evidence type="ECO:0000313" key="6">
    <source>
        <dbReference type="Proteomes" id="UP000199095"/>
    </source>
</evidence>
<evidence type="ECO:0000256" key="2">
    <source>
        <dbReference type="ARBA" id="ARBA00007400"/>
    </source>
</evidence>
<feature type="transmembrane region" description="Helical" evidence="3">
    <location>
        <begin position="183"/>
        <end position="202"/>
    </location>
</feature>
<evidence type="ECO:0000256" key="3">
    <source>
        <dbReference type="SAM" id="Phobius"/>
    </source>
</evidence>
<feature type="domain" description="Acyltransferase 3" evidence="4">
    <location>
        <begin position="9"/>
        <end position="305"/>
    </location>
</feature>
<accession>A0A1H9YEZ9</accession>
<dbReference type="AlphaFoldDB" id="A0A1H9YEZ9"/>